<evidence type="ECO:0000256" key="1">
    <source>
        <dbReference type="ARBA" id="ARBA00004442"/>
    </source>
</evidence>
<dbReference type="GO" id="GO:0009279">
    <property type="term" value="C:cell outer membrane"/>
    <property type="evidence" value="ECO:0007669"/>
    <property type="project" value="UniProtKB-SubCell"/>
</dbReference>
<accession>A0A1X7IDJ1</accession>
<dbReference type="InterPro" id="IPR012944">
    <property type="entry name" value="SusD_RagB_dom"/>
</dbReference>
<dbReference type="STRING" id="561061.SAMN05660862_0685"/>
<dbReference type="PROSITE" id="PS51257">
    <property type="entry name" value="PROKAR_LIPOPROTEIN"/>
    <property type="match status" value="1"/>
</dbReference>
<proteinExistence type="inferred from homology"/>
<gene>
    <name evidence="8" type="ORF">SAMN05660862_0685</name>
</gene>
<name>A0A1X7IDJ1_9SPHI</name>
<dbReference type="Pfam" id="PF14322">
    <property type="entry name" value="SusD-like_3"/>
    <property type="match status" value="1"/>
</dbReference>
<keyword evidence="9" id="KW-1185">Reference proteome</keyword>
<dbReference type="SUPFAM" id="SSF48452">
    <property type="entry name" value="TPR-like"/>
    <property type="match status" value="1"/>
</dbReference>
<comment type="similarity">
    <text evidence="2">Belongs to the SusD family.</text>
</comment>
<evidence type="ECO:0000259" key="6">
    <source>
        <dbReference type="Pfam" id="PF07980"/>
    </source>
</evidence>
<dbReference type="Proteomes" id="UP000192980">
    <property type="component" value="Unassembled WGS sequence"/>
</dbReference>
<dbReference type="Gene3D" id="1.25.40.390">
    <property type="match status" value="1"/>
</dbReference>
<dbReference type="RefSeq" id="WP_085471543.1">
    <property type="nucleotide sequence ID" value="NZ_CP038029.1"/>
</dbReference>
<evidence type="ECO:0000259" key="7">
    <source>
        <dbReference type="Pfam" id="PF14322"/>
    </source>
</evidence>
<evidence type="ECO:0000313" key="9">
    <source>
        <dbReference type="Proteomes" id="UP000192980"/>
    </source>
</evidence>
<evidence type="ECO:0000256" key="5">
    <source>
        <dbReference type="ARBA" id="ARBA00023237"/>
    </source>
</evidence>
<protein>
    <submittedName>
        <fullName evidence="8">Starch-binding associating with outer membrane</fullName>
    </submittedName>
</protein>
<evidence type="ECO:0000256" key="4">
    <source>
        <dbReference type="ARBA" id="ARBA00023136"/>
    </source>
</evidence>
<evidence type="ECO:0000313" key="8">
    <source>
        <dbReference type="EMBL" id="SMG12385.1"/>
    </source>
</evidence>
<dbReference type="Pfam" id="PF07980">
    <property type="entry name" value="SusD_RagB"/>
    <property type="match status" value="1"/>
</dbReference>
<feature type="domain" description="RagB/SusD" evidence="6">
    <location>
        <begin position="345"/>
        <end position="629"/>
    </location>
</feature>
<organism evidence="8 9">
    <name type="scientific">Sphingobacterium psychroaquaticum</name>
    <dbReference type="NCBI Taxonomy" id="561061"/>
    <lineage>
        <taxon>Bacteria</taxon>
        <taxon>Pseudomonadati</taxon>
        <taxon>Bacteroidota</taxon>
        <taxon>Sphingobacteriia</taxon>
        <taxon>Sphingobacteriales</taxon>
        <taxon>Sphingobacteriaceae</taxon>
        <taxon>Sphingobacterium</taxon>
    </lineage>
</organism>
<dbReference type="OrthoDB" id="608091at2"/>
<reference evidence="8 9" key="1">
    <citation type="submission" date="2017-04" db="EMBL/GenBank/DDBJ databases">
        <authorList>
            <person name="Afonso C.L."/>
            <person name="Miller P.J."/>
            <person name="Scott M.A."/>
            <person name="Spackman E."/>
            <person name="Goraichik I."/>
            <person name="Dimitrov K.M."/>
            <person name="Suarez D.L."/>
            <person name="Swayne D.E."/>
        </authorList>
    </citation>
    <scope>NUCLEOTIDE SEQUENCE [LARGE SCALE GENOMIC DNA]</scope>
    <source>
        <strain evidence="8 9">DSM 22418</strain>
    </source>
</reference>
<dbReference type="EMBL" id="FXAU01000001">
    <property type="protein sequence ID" value="SMG12385.1"/>
    <property type="molecule type" value="Genomic_DNA"/>
</dbReference>
<feature type="domain" description="SusD-like N-terminal" evidence="7">
    <location>
        <begin position="116"/>
        <end position="233"/>
    </location>
</feature>
<dbReference type="InterPro" id="IPR033985">
    <property type="entry name" value="SusD-like_N"/>
</dbReference>
<dbReference type="InterPro" id="IPR011990">
    <property type="entry name" value="TPR-like_helical_dom_sf"/>
</dbReference>
<keyword evidence="3" id="KW-0732">Signal</keyword>
<sequence length="629" mass="72048">MKKLKLIITGLLLLTSCNKYLDVVPEGKATIQDIYRTQLQTQRFVYTLYGSMPDRFNLQVMPDMFAGGDFISGYYGSVRYFTYKSLIYGLESSSSTYYGLWSTVSTFPTGAWRYNIFESIRNCYNLIANIDKVPDITPENLKHWKGEAYFLIAYYHQILLEYYGPTVLVQGEIPLNAGDEDVYLKRRPYNECVDFIVGKYNEAVQYLPNSWGNDELGRATIASAMGLKARLLLYAASPLVNGNSDFYAGFKNEDGQNLIPQQFDKEKWRLAMLTAKEAIDYCESNGYKLYESPSATNKPDMERGIQNYHSTFVGEGSGSFWNTDEILFGFGNQASVAYTIRNIAPRIGFKTYSSKGFRGYVFPTWDCIHSYYSKNGLPMDVDPLTKNLNLYTVAPGDSTALLNRNREPRFYASVGFDRGSYQINGGTITIRSRRGEMQQNDGDPKNEYQSDNGYYCQKWISKVDSYNATSDVITSNKYQIPLLRLAELYLNYAEADFEYNGSLSAQSLTYLNKVRRRAGLPNFEASWAIVGGIPSGESLRKVLQQERSIEFFMEGRRFHDIRRWKIAHIEMTREQKSWNLAGKTQNDFYQVKPMKEGGVRVFESPKTYWLAIPLDQLNTNYNLVQNPGY</sequence>
<comment type="subcellular location">
    <subcellularLocation>
        <location evidence="1">Cell outer membrane</location>
    </subcellularLocation>
</comment>
<evidence type="ECO:0000256" key="3">
    <source>
        <dbReference type="ARBA" id="ARBA00022729"/>
    </source>
</evidence>
<keyword evidence="4" id="KW-0472">Membrane</keyword>
<evidence type="ECO:0000256" key="2">
    <source>
        <dbReference type="ARBA" id="ARBA00006275"/>
    </source>
</evidence>
<keyword evidence="5" id="KW-0998">Cell outer membrane</keyword>
<dbReference type="AlphaFoldDB" id="A0A1X7IDJ1"/>